<dbReference type="AlphaFoldDB" id="A0AAV7DTN2"/>
<dbReference type="InterPro" id="IPR046960">
    <property type="entry name" value="PPR_At4g14850-like_plant"/>
</dbReference>
<dbReference type="Pfam" id="PF01535">
    <property type="entry name" value="PPR"/>
    <property type="match status" value="5"/>
</dbReference>
<dbReference type="InterPro" id="IPR011990">
    <property type="entry name" value="TPR-like_helical_dom_sf"/>
</dbReference>
<organism evidence="3 4">
    <name type="scientific">Aristolochia fimbriata</name>
    <name type="common">White veined hardy Dutchman's pipe vine</name>
    <dbReference type="NCBI Taxonomy" id="158543"/>
    <lineage>
        <taxon>Eukaryota</taxon>
        <taxon>Viridiplantae</taxon>
        <taxon>Streptophyta</taxon>
        <taxon>Embryophyta</taxon>
        <taxon>Tracheophyta</taxon>
        <taxon>Spermatophyta</taxon>
        <taxon>Magnoliopsida</taxon>
        <taxon>Magnoliidae</taxon>
        <taxon>Piperales</taxon>
        <taxon>Aristolochiaceae</taxon>
        <taxon>Aristolochia</taxon>
    </lineage>
</organism>
<dbReference type="NCBIfam" id="TIGR00756">
    <property type="entry name" value="PPR"/>
    <property type="match status" value="8"/>
</dbReference>
<dbReference type="Pfam" id="PF20431">
    <property type="entry name" value="E_motif"/>
    <property type="match status" value="1"/>
</dbReference>
<feature type="repeat" description="PPR" evidence="2">
    <location>
        <begin position="356"/>
        <end position="390"/>
    </location>
</feature>
<evidence type="ECO:0000313" key="4">
    <source>
        <dbReference type="Proteomes" id="UP000825729"/>
    </source>
</evidence>
<feature type="repeat" description="PPR" evidence="2">
    <location>
        <begin position="212"/>
        <end position="246"/>
    </location>
</feature>
<feature type="repeat" description="PPR" evidence="2">
    <location>
        <begin position="457"/>
        <end position="491"/>
    </location>
</feature>
<reference evidence="3 4" key="1">
    <citation type="submission" date="2021-07" db="EMBL/GenBank/DDBJ databases">
        <title>The Aristolochia fimbriata genome: insights into angiosperm evolution, floral development and chemical biosynthesis.</title>
        <authorList>
            <person name="Jiao Y."/>
        </authorList>
    </citation>
    <scope>NUCLEOTIDE SEQUENCE [LARGE SCALE GENOMIC DNA]</scope>
    <source>
        <strain evidence="3">IBCAS-2021</strain>
        <tissue evidence="3">Leaf</tissue>
    </source>
</reference>
<dbReference type="Gene3D" id="1.25.40.10">
    <property type="entry name" value="Tetratricopeptide repeat domain"/>
    <property type="match status" value="5"/>
</dbReference>
<proteinExistence type="predicted"/>
<dbReference type="InterPro" id="IPR046848">
    <property type="entry name" value="E_motif"/>
</dbReference>
<dbReference type="GO" id="GO:0009451">
    <property type="term" value="P:RNA modification"/>
    <property type="evidence" value="ECO:0007669"/>
    <property type="project" value="InterPro"/>
</dbReference>
<comment type="caution">
    <text evidence="3">The sequence shown here is derived from an EMBL/GenBank/DDBJ whole genome shotgun (WGS) entry which is preliminary data.</text>
</comment>
<dbReference type="Pfam" id="PF12854">
    <property type="entry name" value="PPR_1"/>
    <property type="match status" value="1"/>
</dbReference>
<evidence type="ECO:0000313" key="3">
    <source>
        <dbReference type="EMBL" id="KAG9439405.1"/>
    </source>
</evidence>
<dbReference type="PANTHER" id="PTHR47926:SF404">
    <property type="entry name" value="(PPR) REPEAT-CONTAINING PROTEIN, PUTATIVE-RELATED"/>
    <property type="match status" value="1"/>
</dbReference>
<accession>A0AAV7DTN2</accession>
<feature type="repeat" description="PPR" evidence="2">
    <location>
        <begin position="181"/>
        <end position="211"/>
    </location>
</feature>
<sequence>MLHKILLRLLHSNSKSRYFNHLLSSISPYSTSPVQAFRKSQEKTPVFANSDIQKLIVSNNSRITENGRKGNVEASESIFRSMSIKTVVSWTALLTAYAENGKLSEARAVFDEMPERNVASWNAMMTAYVRSTRIDEAFDLFCAMANKNSVSYTVIMTGFVNVGMFDEAEKFYRLVPLPVRDPGASNALITGYLKRRRLEDAVRVFDGMLQRDVLSWSSILDGYCQAGRIGNAEDIFERMPERNVVSWTSLLGGYLRIGMWNHGFQLLSRMRRESSVRANCITLTMILDACANMDRLLEGIQIHGLATVMGFVCDSFLCNSLINMYSSLGWVAEAGRVFSLMDKKDLVSWNSLIEKDDVAWTAIISGFLGNGQYERALSWFTWMLRDGAKPNSFTVSSVLSAAAEMAVLNQGFQIHVLILKMCLDSDLSVLSSLISMYAKCGNVHEAYQIFTSIDEPNLVSINSMITGFAQHGFGKEALEVFRQMEANGYEPNGITFLGVLSACVHTGLVDEGLVFFKSMKCLYQIEREHSHYVCIIDLLGRSGRLNDALALANSMPFRPNSAVWGALLSASRIHMDFDLAKLAAQNLFQLEPESGTAYAVLSNMYSEVGLQEEEEKLRMMKKLKGLRKKPGSSWIIVDNKVHLFLSGDQSHKECQEIQALLQNIFTELEYQSRL</sequence>
<dbReference type="EMBL" id="JAINDJ010000008">
    <property type="protein sequence ID" value="KAG9439405.1"/>
    <property type="molecule type" value="Genomic_DNA"/>
</dbReference>
<protein>
    <recommendedName>
        <fullName evidence="5">Chlororespiratory reduction 4</fullName>
    </recommendedName>
</protein>
<evidence type="ECO:0008006" key="5">
    <source>
        <dbReference type="Google" id="ProtNLM"/>
    </source>
</evidence>
<evidence type="ECO:0000256" key="2">
    <source>
        <dbReference type="PROSITE-ProRule" id="PRU00708"/>
    </source>
</evidence>
<dbReference type="PANTHER" id="PTHR47926">
    <property type="entry name" value="PENTATRICOPEPTIDE REPEAT-CONTAINING PROTEIN"/>
    <property type="match status" value="1"/>
</dbReference>
<evidence type="ECO:0000256" key="1">
    <source>
        <dbReference type="ARBA" id="ARBA00022737"/>
    </source>
</evidence>
<dbReference type="FunFam" id="1.25.40.10:FF:000090">
    <property type="entry name" value="Pentatricopeptide repeat-containing protein, chloroplastic"/>
    <property type="match status" value="1"/>
</dbReference>
<dbReference type="PROSITE" id="PS51375">
    <property type="entry name" value="PPR"/>
    <property type="match status" value="6"/>
</dbReference>
<dbReference type="Pfam" id="PF13041">
    <property type="entry name" value="PPR_2"/>
    <property type="match status" value="3"/>
</dbReference>
<keyword evidence="1" id="KW-0677">Repeat</keyword>
<dbReference type="GO" id="GO:0003723">
    <property type="term" value="F:RNA binding"/>
    <property type="evidence" value="ECO:0007669"/>
    <property type="project" value="InterPro"/>
</dbReference>
<gene>
    <name evidence="3" type="ORF">H6P81_019570</name>
</gene>
<dbReference type="InterPro" id="IPR002885">
    <property type="entry name" value="PPR_rpt"/>
</dbReference>
<feature type="repeat" description="PPR" evidence="2">
    <location>
        <begin position="86"/>
        <end position="120"/>
    </location>
</feature>
<feature type="repeat" description="PPR" evidence="2">
    <location>
        <begin position="314"/>
        <end position="348"/>
    </location>
</feature>
<dbReference type="Proteomes" id="UP000825729">
    <property type="component" value="Unassembled WGS sequence"/>
</dbReference>
<keyword evidence="4" id="KW-1185">Reference proteome</keyword>
<name>A0AAV7DTN2_ARIFI</name>